<dbReference type="SMART" id="SM00331">
    <property type="entry name" value="PP2C_SIG"/>
    <property type="match status" value="1"/>
</dbReference>
<dbReference type="EMBL" id="BAAAMJ010000012">
    <property type="protein sequence ID" value="GAA1907594.1"/>
    <property type="molecule type" value="Genomic_DNA"/>
</dbReference>
<dbReference type="PROSITE" id="PS50112">
    <property type="entry name" value="PAS"/>
    <property type="match status" value="2"/>
</dbReference>
<dbReference type="InterPro" id="IPR003018">
    <property type="entry name" value="GAF"/>
</dbReference>
<dbReference type="InterPro" id="IPR013767">
    <property type="entry name" value="PAS_fold"/>
</dbReference>
<reference evidence="4" key="1">
    <citation type="journal article" date="2019" name="Int. J. Syst. Evol. Microbiol.">
        <title>The Global Catalogue of Microorganisms (GCM) 10K type strain sequencing project: providing services to taxonomists for standard genome sequencing and annotation.</title>
        <authorList>
            <consortium name="The Broad Institute Genomics Platform"/>
            <consortium name="The Broad Institute Genome Sequencing Center for Infectious Disease"/>
            <person name="Wu L."/>
            <person name="Ma J."/>
        </authorList>
    </citation>
    <scope>NUCLEOTIDE SEQUENCE [LARGE SCALE GENOMIC DNA]</scope>
    <source>
        <strain evidence="4">JCM 13581</strain>
    </source>
</reference>
<dbReference type="Gene3D" id="3.30.450.40">
    <property type="match status" value="1"/>
</dbReference>
<dbReference type="PANTHER" id="PTHR43156:SF2">
    <property type="entry name" value="STAGE II SPORULATION PROTEIN E"/>
    <property type="match status" value="1"/>
</dbReference>
<feature type="domain" description="PAS" evidence="2">
    <location>
        <begin position="25"/>
        <end position="63"/>
    </location>
</feature>
<protein>
    <submittedName>
        <fullName evidence="3">SpoIIE family protein phosphatase</fullName>
    </submittedName>
</protein>
<sequence>MNPEEPGKLVGGHDPQGISAAPSSLFDLIRVAAFVLDADGRVVLWSPEAERLLGYPAEEALGELAGGLLVDREHMPMVLEWFGQVRAGASWAGVFPVRRRDGTLRPVEFRNIRLRDVRDRVHILGLATDADTVNRLETDLALSSSQVNQSPVGLAMFDTALRFLRVNPALERICGLGADAMVGHRVGEILPEVEVDSVERALRHVLRTGEPLVDWRTVGRTPADPVAEHVWSISYYRVHDAAGRTLGVATSAIDVTERERVTAEVIQARERLAVIADAGARIGTTLDLDRTAREVTEVAVPRLADLAAVDVLDSVLTGEITTALRTDGTARFRALAVEVRDDAEGAAAAADRVGELASYPPNRLLTQCVREARPILVPEVDSRMLGRIARDEWAAAELRRQGIHSYIAAPLVARGDVLGTVSLVRTRNPRPFDDQDLTLAAELAARAATCVDNARLYTRERTAALTLQRSMLPRPPGGSHGMEIASRYLPAVSEVGGDWFDVLPLENRRVGLVVGDVMGKGVRAAAIMGQLRTATRAFTRLGVPPARLLGYLDEIVLSLGDSIATCVYAVCDPPRARCEFAGAGHLPPVMIRPDGIARFVDLPVAPPLGVGGVAFLSRSMPLAPGTTLALYTDGLVEDRREPIDTGLEELLRLLEGPQRPLEEMCDAVLRSLPPLPSDDAALLLARAAGEQ</sequence>
<dbReference type="InterPro" id="IPR035965">
    <property type="entry name" value="PAS-like_dom_sf"/>
</dbReference>
<organism evidence="3 4">
    <name type="scientific">Streptomyces sodiiphilus</name>
    <dbReference type="NCBI Taxonomy" id="226217"/>
    <lineage>
        <taxon>Bacteria</taxon>
        <taxon>Bacillati</taxon>
        <taxon>Actinomycetota</taxon>
        <taxon>Actinomycetes</taxon>
        <taxon>Kitasatosporales</taxon>
        <taxon>Streptomycetaceae</taxon>
        <taxon>Streptomyces</taxon>
    </lineage>
</organism>
<dbReference type="Gene3D" id="3.30.450.20">
    <property type="entry name" value="PAS domain"/>
    <property type="match status" value="2"/>
</dbReference>
<dbReference type="SMART" id="SM00091">
    <property type="entry name" value="PAS"/>
    <property type="match status" value="2"/>
</dbReference>
<dbReference type="PANTHER" id="PTHR43156">
    <property type="entry name" value="STAGE II SPORULATION PROTEIN E-RELATED"/>
    <property type="match status" value="1"/>
</dbReference>
<dbReference type="Pfam" id="PF01590">
    <property type="entry name" value="GAF"/>
    <property type="match status" value="1"/>
</dbReference>
<keyword evidence="1" id="KW-0378">Hydrolase</keyword>
<dbReference type="CDD" id="cd00130">
    <property type="entry name" value="PAS"/>
    <property type="match status" value="2"/>
</dbReference>
<dbReference type="SMART" id="SM00065">
    <property type="entry name" value="GAF"/>
    <property type="match status" value="1"/>
</dbReference>
<dbReference type="InterPro" id="IPR000014">
    <property type="entry name" value="PAS"/>
</dbReference>
<dbReference type="Gene3D" id="3.60.40.10">
    <property type="entry name" value="PPM-type phosphatase domain"/>
    <property type="match status" value="1"/>
</dbReference>
<evidence type="ECO:0000259" key="2">
    <source>
        <dbReference type="PROSITE" id="PS50112"/>
    </source>
</evidence>
<dbReference type="InterPro" id="IPR013656">
    <property type="entry name" value="PAS_4"/>
</dbReference>
<gene>
    <name evidence="3" type="ORF">GCM10009716_17040</name>
</gene>
<accession>A0ABP5ABZ0</accession>
<keyword evidence="4" id="KW-1185">Reference proteome</keyword>
<dbReference type="RefSeq" id="WP_344259997.1">
    <property type="nucleotide sequence ID" value="NZ_BAAAMJ010000012.1"/>
</dbReference>
<dbReference type="Pfam" id="PF00989">
    <property type="entry name" value="PAS"/>
    <property type="match status" value="1"/>
</dbReference>
<dbReference type="Proteomes" id="UP001501303">
    <property type="component" value="Unassembled WGS sequence"/>
</dbReference>
<dbReference type="InterPro" id="IPR029016">
    <property type="entry name" value="GAF-like_dom_sf"/>
</dbReference>
<evidence type="ECO:0000256" key="1">
    <source>
        <dbReference type="ARBA" id="ARBA00022801"/>
    </source>
</evidence>
<dbReference type="NCBIfam" id="TIGR00229">
    <property type="entry name" value="sensory_box"/>
    <property type="match status" value="2"/>
</dbReference>
<dbReference type="SUPFAM" id="SSF55785">
    <property type="entry name" value="PYP-like sensor domain (PAS domain)"/>
    <property type="match status" value="2"/>
</dbReference>
<dbReference type="SUPFAM" id="SSF55781">
    <property type="entry name" value="GAF domain-like"/>
    <property type="match status" value="1"/>
</dbReference>
<feature type="domain" description="PAS" evidence="2">
    <location>
        <begin position="147"/>
        <end position="209"/>
    </location>
</feature>
<dbReference type="InterPro" id="IPR001932">
    <property type="entry name" value="PPM-type_phosphatase-like_dom"/>
</dbReference>
<comment type="caution">
    <text evidence="3">The sequence shown here is derived from an EMBL/GenBank/DDBJ whole genome shotgun (WGS) entry which is preliminary data.</text>
</comment>
<dbReference type="InterPro" id="IPR052016">
    <property type="entry name" value="Bact_Sigma-Reg"/>
</dbReference>
<evidence type="ECO:0000313" key="4">
    <source>
        <dbReference type="Proteomes" id="UP001501303"/>
    </source>
</evidence>
<evidence type="ECO:0000313" key="3">
    <source>
        <dbReference type="EMBL" id="GAA1907594.1"/>
    </source>
</evidence>
<dbReference type="SUPFAM" id="SSF81606">
    <property type="entry name" value="PP2C-like"/>
    <property type="match status" value="1"/>
</dbReference>
<dbReference type="Pfam" id="PF07228">
    <property type="entry name" value="SpoIIE"/>
    <property type="match status" value="1"/>
</dbReference>
<dbReference type="Pfam" id="PF08448">
    <property type="entry name" value="PAS_4"/>
    <property type="match status" value="1"/>
</dbReference>
<name>A0ABP5ABZ0_9ACTN</name>
<dbReference type="InterPro" id="IPR036457">
    <property type="entry name" value="PPM-type-like_dom_sf"/>
</dbReference>
<proteinExistence type="predicted"/>